<dbReference type="Gene3D" id="3.40.50.1820">
    <property type="entry name" value="alpha/beta hydrolase"/>
    <property type="match status" value="1"/>
</dbReference>
<keyword evidence="3" id="KW-1003">Cell membrane</keyword>
<keyword evidence="6" id="KW-0378">Hydrolase</keyword>
<dbReference type="SUPFAM" id="SSF53474">
    <property type="entry name" value="alpha/beta-Hydrolases"/>
    <property type="match status" value="1"/>
</dbReference>
<reference evidence="13 14" key="1">
    <citation type="submission" date="2018-06" db="EMBL/GenBank/DDBJ databases">
        <title>ACT-28, a chromosomally-encoded AmpC with carbapenemase activity from Enterobacter kobei.</title>
        <authorList>
            <person name="Jousset A.B."/>
            <person name="Oueslati S."/>
            <person name="Bernabeu S."/>
            <person name="Takissian J."/>
            <person name="Creton E."/>
            <person name="Vogel A."/>
            <person name="Cotellon G."/>
            <person name="Bonnin R.A."/>
            <person name="Dortet L."/>
            <person name="Naas T."/>
        </authorList>
    </citation>
    <scope>NUCLEOTIDE SEQUENCE [LARGE SCALE GENOMIC DNA]</scope>
    <source>
        <strain evidence="13 14">99B3</strain>
    </source>
</reference>
<dbReference type="AlphaFoldDB" id="A0A330G682"/>
<evidence type="ECO:0000313" key="13">
    <source>
        <dbReference type="EMBL" id="RAZ63431.1"/>
    </source>
</evidence>
<dbReference type="EC" id="3.1.1.5" evidence="2"/>
<evidence type="ECO:0000256" key="4">
    <source>
        <dbReference type="ARBA" id="ARBA00022516"/>
    </source>
</evidence>
<keyword evidence="5" id="KW-0997">Cell inner membrane</keyword>
<dbReference type="NCBIfam" id="NF008019">
    <property type="entry name" value="PRK10749.1"/>
    <property type="match status" value="1"/>
</dbReference>
<protein>
    <recommendedName>
        <fullName evidence="10">Lysophospholipase L2</fullName>
        <ecNumber evidence="2">3.1.1.5</ecNumber>
    </recommendedName>
    <alternativeName>
        <fullName evidence="11">Lecithinase B</fullName>
    </alternativeName>
</protein>
<evidence type="ECO:0000256" key="3">
    <source>
        <dbReference type="ARBA" id="ARBA00022475"/>
    </source>
</evidence>
<evidence type="ECO:0000256" key="9">
    <source>
        <dbReference type="ARBA" id="ARBA00049531"/>
    </source>
</evidence>
<dbReference type="Pfam" id="PF12146">
    <property type="entry name" value="Hydrolase_4"/>
    <property type="match status" value="1"/>
</dbReference>
<evidence type="ECO:0000256" key="6">
    <source>
        <dbReference type="ARBA" id="ARBA00022801"/>
    </source>
</evidence>
<evidence type="ECO:0000256" key="10">
    <source>
        <dbReference type="ARBA" id="ARBA00073546"/>
    </source>
</evidence>
<dbReference type="RefSeq" id="WP_045330252.1">
    <property type="nucleotide sequence ID" value="NZ_CABMNQ010000051.1"/>
</dbReference>
<name>A0A330G682_ENTCL</name>
<accession>A0A330G682</accession>
<dbReference type="InterPro" id="IPR029058">
    <property type="entry name" value="AB_hydrolase_fold"/>
</dbReference>
<evidence type="ECO:0000256" key="2">
    <source>
        <dbReference type="ARBA" id="ARBA00013274"/>
    </source>
</evidence>
<evidence type="ECO:0000256" key="11">
    <source>
        <dbReference type="ARBA" id="ARBA00078036"/>
    </source>
</evidence>
<keyword evidence="8" id="KW-0472">Membrane</keyword>
<dbReference type="FunFam" id="3.40.50.1820:FF:000020">
    <property type="entry name" value="Lysophospholipase L2"/>
    <property type="match status" value="1"/>
</dbReference>
<keyword evidence="4" id="KW-0444">Lipid biosynthesis</keyword>
<organism evidence="13 14">
    <name type="scientific">Enterobacter cloacae</name>
    <dbReference type="NCBI Taxonomy" id="550"/>
    <lineage>
        <taxon>Bacteria</taxon>
        <taxon>Pseudomonadati</taxon>
        <taxon>Pseudomonadota</taxon>
        <taxon>Gammaproteobacteria</taxon>
        <taxon>Enterobacterales</taxon>
        <taxon>Enterobacteriaceae</taxon>
        <taxon>Enterobacter</taxon>
        <taxon>Enterobacter cloacae complex</taxon>
    </lineage>
</organism>
<dbReference type="Proteomes" id="UP000251576">
    <property type="component" value="Unassembled WGS sequence"/>
</dbReference>
<comment type="subcellular location">
    <subcellularLocation>
        <location evidence="1">Cell inner membrane</location>
    </subcellularLocation>
</comment>
<keyword evidence="7" id="KW-0443">Lipid metabolism</keyword>
<evidence type="ECO:0000313" key="14">
    <source>
        <dbReference type="Proteomes" id="UP000251576"/>
    </source>
</evidence>
<proteinExistence type="predicted"/>
<dbReference type="InterPro" id="IPR022742">
    <property type="entry name" value="Hydrolase_4"/>
</dbReference>
<feature type="domain" description="Serine aminopeptidase S33" evidence="12">
    <location>
        <begin position="52"/>
        <end position="312"/>
    </location>
</feature>
<dbReference type="PANTHER" id="PTHR11614">
    <property type="entry name" value="PHOSPHOLIPASE-RELATED"/>
    <property type="match status" value="1"/>
</dbReference>
<evidence type="ECO:0000259" key="12">
    <source>
        <dbReference type="Pfam" id="PF12146"/>
    </source>
</evidence>
<comment type="catalytic activity">
    <reaction evidence="9">
        <text>a 1-acyl-sn-glycero-3-phosphocholine + H2O = sn-glycerol 3-phosphocholine + a fatty acid + H(+)</text>
        <dbReference type="Rhea" id="RHEA:15177"/>
        <dbReference type="ChEBI" id="CHEBI:15377"/>
        <dbReference type="ChEBI" id="CHEBI:15378"/>
        <dbReference type="ChEBI" id="CHEBI:16870"/>
        <dbReference type="ChEBI" id="CHEBI:28868"/>
        <dbReference type="ChEBI" id="CHEBI:58168"/>
        <dbReference type="EC" id="3.1.1.5"/>
    </reaction>
</comment>
<evidence type="ECO:0000256" key="7">
    <source>
        <dbReference type="ARBA" id="ARBA00023098"/>
    </source>
</evidence>
<evidence type="ECO:0000256" key="8">
    <source>
        <dbReference type="ARBA" id="ARBA00023136"/>
    </source>
</evidence>
<dbReference type="EMBL" id="QMDH01000051">
    <property type="protein sequence ID" value="RAZ63431.1"/>
    <property type="molecule type" value="Genomic_DNA"/>
</dbReference>
<dbReference type="GO" id="GO:0006629">
    <property type="term" value="P:lipid metabolic process"/>
    <property type="evidence" value="ECO:0007669"/>
    <property type="project" value="UniProtKB-KW"/>
</dbReference>
<evidence type="ECO:0000256" key="1">
    <source>
        <dbReference type="ARBA" id="ARBA00004533"/>
    </source>
</evidence>
<dbReference type="GO" id="GO:0005886">
    <property type="term" value="C:plasma membrane"/>
    <property type="evidence" value="ECO:0007669"/>
    <property type="project" value="UniProtKB-SubCell"/>
</dbReference>
<evidence type="ECO:0000256" key="5">
    <source>
        <dbReference type="ARBA" id="ARBA00022519"/>
    </source>
</evidence>
<gene>
    <name evidence="13" type="ORF">DP202_20530</name>
</gene>
<dbReference type="InterPro" id="IPR051044">
    <property type="entry name" value="MAG_DAG_Lipase"/>
</dbReference>
<sequence length="330" mass="38214">MFQQKKDWETRENAFAAFSMGPLTDFWRQREEDEFTGVGGIPVRFVRFRDEKNDRVIVVCPGRIESYVKYAELAYDLVHMGFDVLIIDHRGQGLSGRMLPDTHRGHVDRFSDYVDDFAAFWEQEVQPGPWRKRYILAHSMGGAISTLFLQRYKHQCDAIALTAPMYGIVIRFPDWMVRHLLDWAEGHQRIREGYAIGTGRWRALPFAINVLTHSRQRYRRNLRFYADEPRLRVGGPTWHWVREGILAGEQVLAGVGDDDTPTLLIQAEEERVVDNRMHDRYCELRAAAGHPCEGGKPLVIHGAYHEILFEKDAMRSVALNAIVDFFNGHN</sequence>
<dbReference type="GO" id="GO:0004622">
    <property type="term" value="F:phosphatidylcholine lysophospholipase activity"/>
    <property type="evidence" value="ECO:0007669"/>
    <property type="project" value="UniProtKB-EC"/>
</dbReference>
<comment type="caution">
    <text evidence="13">The sequence shown here is derived from an EMBL/GenBank/DDBJ whole genome shotgun (WGS) entry which is preliminary data.</text>
</comment>